<proteinExistence type="predicted"/>
<evidence type="ECO:0000313" key="1">
    <source>
        <dbReference type="EMBL" id="KAF2440989.1"/>
    </source>
</evidence>
<accession>A0A9P4U7A6</accession>
<organism evidence="1 2">
    <name type="scientific">Karstenula rhodostoma CBS 690.94</name>
    <dbReference type="NCBI Taxonomy" id="1392251"/>
    <lineage>
        <taxon>Eukaryota</taxon>
        <taxon>Fungi</taxon>
        <taxon>Dikarya</taxon>
        <taxon>Ascomycota</taxon>
        <taxon>Pezizomycotina</taxon>
        <taxon>Dothideomycetes</taxon>
        <taxon>Pleosporomycetidae</taxon>
        <taxon>Pleosporales</taxon>
        <taxon>Massarineae</taxon>
        <taxon>Didymosphaeriaceae</taxon>
        <taxon>Karstenula</taxon>
    </lineage>
</organism>
<evidence type="ECO:0000313" key="2">
    <source>
        <dbReference type="Proteomes" id="UP000799764"/>
    </source>
</evidence>
<sequence length="284" mass="31642">MAAARNLCSRPLARPRSAATRSRSITELIMVRLVAITGQGTPHLVHHKSDKASLRFNNILSYTLTIFGPQALDPTTSGLVVRPFSTTLIFILFDQHTNGITSSTPFLSRAQKHIALVACLPKHRQPQLLRRGPDGRHIAVNNTSWLRSRQPVLLDNDVHTTAQPRTLRIFTSLHIKEVRSPNRPAEEARLSKSSMGYNIPSRLSSMCSSDALHIHTISFPSDSGFVLDRATPLSATRSLRCYHRLADHLSTQKSYRRFGPWPLSASRYLRALSGKSATPSYPTH</sequence>
<dbReference type="EMBL" id="MU001506">
    <property type="protein sequence ID" value="KAF2440989.1"/>
    <property type="molecule type" value="Genomic_DNA"/>
</dbReference>
<name>A0A9P4U7A6_9PLEO</name>
<protein>
    <submittedName>
        <fullName evidence="1">Uncharacterized protein</fullName>
    </submittedName>
</protein>
<comment type="caution">
    <text evidence="1">The sequence shown here is derived from an EMBL/GenBank/DDBJ whole genome shotgun (WGS) entry which is preliminary data.</text>
</comment>
<dbReference type="AlphaFoldDB" id="A0A9P4U7A6"/>
<reference evidence="1" key="1">
    <citation type="journal article" date="2020" name="Stud. Mycol.">
        <title>101 Dothideomycetes genomes: a test case for predicting lifestyles and emergence of pathogens.</title>
        <authorList>
            <person name="Haridas S."/>
            <person name="Albert R."/>
            <person name="Binder M."/>
            <person name="Bloem J."/>
            <person name="Labutti K."/>
            <person name="Salamov A."/>
            <person name="Andreopoulos B."/>
            <person name="Baker S."/>
            <person name="Barry K."/>
            <person name="Bills G."/>
            <person name="Bluhm B."/>
            <person name="Cannon C."/>
            <person name="Castanera R."/>
            <person name="Culley D."/>
            <person name="Daum C."/>
            <person name="Ezra D."/>
            <person name="Gonzalez J."/>
            <person name="Henrissat B."/>
            <person name="Kuo A."/>
            <person name="Liang C."/>
            <person name="Lipzen A."/>
            <person name="Lutzoni F."/>
            <person name="Magnuson J."/>
            <person name="Mondo S."/>
            <person name="Nolan M."/>
            <person name="Ohm R."/>
            <person name="Pangilinan J."/>
            <person name="Park H.-J."/>
            <person name="Ramirez L."/>
            <person name="Alfaro M."/>
            <person name="Sun H."/>
            <person name="Tritt A."/>
            <person name="Yoshinaga Y."/>
            <person name="Zwiers L.-H."/>
            <person name="Turgeon B."/>
            <person name="Goodwin S."/>
            <person name="Spatafora J."/>
            <person name="Crous P."/>
            <person name="Grigoriev I."/>
        </authorList>
    </citation>
    <scope>NUCLEOTIDE SEQUENCE</scope>
    <source>
        <strain evidence="1">CBS 690.94</strain>
    </source>
</reference>
<dbReference type="Proteomes" id="UP000799764">
    <property type="component" value="Unassembled WGS sequence"/>
</dbReference>
<gene>
    <name evidence="1" type="ORF">P171DRAFT_86579</name>
</gene>
<keyword evidence="2" id="KW-1185">Reference proteome</keyword>